<feature type="domain" description="CYTH" evidence="2">
    <location>
        <begin position="5"/>
        <end position="152"/>
    </location>
</feature>
<dbReference type="PROSITE" id="PS51707">
    <property type="entry name" value="CYTH"/>
    <property type="match status" value="1"/>
</dbReference>
<dbReference type="CDD" id="cd07891">
    <property type="entry name" value="CYTH-like_CthTTM-like_1"/>
    <property type="match status" value="1"/>
</dbReference>
<dbReference type="InterPro" id="IPR033469">
    <property type="entry name" value="CYTH-like_dom_sf"/>
</dbReference>
<dbReference type="InterPro" id="IPR023577">
    <property type="entry name" value="CYTH_domain"/>
</dbReference>
<proteinExistence type="predicted"/>
<keyword evidence="4" id="KW-1185">Reference proteome</keyword>
<dbReference type="InterPro" id="IPR012042">
    <property type="entry name" value="NeuTTM/CthTTM-like"/>
</dbReference>
<dbReference type="PANTHER" id="PTHR40114:SF1">
    <property type="entry name" value="SLR0698 PROTEIN"/>
    <property type="match status" value="1"/>
</dbReference>
<dbReference type="AlphaFoldDB" id="A0A1W1UAK1"/>
<gene>
    <name evidence="3" type="ORF">SAMN00790413_06482</name>
</gene>
<dbReference type="Proteomes" id="UP000192582">
    <property type="component" value="Unassembled WGS sequence"/>
</dbReference>
<accession>A0A1W1UAK1</accession>
<reference evidence="3 4" key="1">
    <citation type="submission" date="2017-04" db="EMBL/GenBank/DDBJ databases">
        <authorList>
            <person name="Afonso C.L."/>
            <person name="Miller P.J."/>
            <person name="Scott M.A."/>
            <person name="Spackman E."/>
            <person name="Goraichik I."/>
            <person name="Dimitrov K.M."/>
            <person name="Suarez D.L."/>
            <person name="Swayne D.E."/>
        </authorList>
    </citation>
    <scope>NUCLEOTIDE SEQUENCE [LARGE SCALE GENOMIC DNA]</scope>
    <source>
        <strain evidence="3 4">KR-140</strain>
    </source>
</reference>
<evidence type="ECO:0000313" key="3">
    <source>
        <dbReference type="EMBL" id="SMB78083.1"/>
    </source>
</evidence>
<dbReference type="PIRSF" id="PIRSF016487">
    <property type="entry name" value="CYTH_UCP016487"/>
    <property type="match status" value="1"/>
</dbReference>
<name>A0A1W1UAK1_9DEIO</name>
<dbReference type="Gene3D" id="2.40.320.10">
    <property type="entry name" value="Hypothetical Protein Pfu-838710-001"/>
    <property type="match status" value="1"/>
</dbReference>
<dbReference type="SUPFAM" id="SSF55154">
    <property type="entry name" value="CYTH-like phosphatases"/>
    <property type="match status" value="1"/>
</dbReference>
<dbReference type="STRING" id="695939.SAMN00790413_06482"/>
<feature type="active site" description="Proton acceptor" evidence="1">
    <location>
        <position position="34"/>
    </location>
</feature>
<evidence type="ECO:0000259" key="2">
    <source>
        <dbReference type="PROSITE" id="PS51707"/>
    </source>
</evidence>
<protein>
    <submittedName>
        <fullName evidence="3">Adenylate cyclase</fullName>
    </submittedName>
</protein>
<organism evidence="3 4">
    <name type="scientific">Deinococcus hopiensis KR-140</name>
    <dbReference type="NCBI Taxonomy" id="695939"/>
    <lineage>
        <taxon>Bacteria</taxon>
        <taxon>Thermotogati</taxon>
        <taxon>Deinococcota</taxon>
        <taxon>Deinococci</taxon>
        <taxon>Deinococcales</taxon>
        <taxon>Deinococcaceae</taxon>
        <taxon>Deinococcus</taxon>
    </lineage>
</organism>
<dbReference type="EMBL" id="FWWU01000002">
    <property type="protein sequence ID" value="SMB78083.1"/>
    <property type="molecule type" value="Genomic_DNA"/>
</dbReference>
<sequence>MTTLPTEIERKFLVNHAAWAAAGQPEGQLLSQGYLSQDPERTVRIRLQGDEAWITVKGQVQGLTRAEFEYAIPPGDAAQMLETLTLSALSKRRTRVFVGAHVWDVDVFLGSLTGLILAEVELSSEDEPFVRPEWLGQEVSHDPRYFNSALARSGVIPDKAT</sequence>
<evidence type="ECO:0000256" key="1">
    <source>
        <dbReference type="PIRSR" id="PIRSR016487-1"/>
    </source>
</evidence>
<dbReference type="PANTHER" id="PTHR40114">
    <property type="entry name" value="SLR0698 PROTEIN"/>
    <property type="match status" value="1"/>
</dbReference>
<dbReference type="RefSeq" id="WP_084045087.1">
    <property type="nucleotide sequence ID" value="NZ_FWWU01000002.1"/>
</dbReference>
<dbReference type="Pfam" id="PF01928">
    <property type="entry name" value="CYTH"/>
    <property type="match status" value="1"/>
</dbReference>
<dbReference type="SMART" id="SM01118">
    <property type="entry name" value="CYTH"/>
    <property type="match status" value="1"/>
</dbReference>
<evidence type="ECO:0000313" key="4">
    <source>
        <dbReference type="Proteomes" id="UP000192582"/>
    </source>
</evidence>